<sequence>PTKKRKSQPKNDEEKRMRVHRMRAPQSFLQVKARALTQKMFVIDRTRKGTEECPEELVDIAGTTGNIYTVHIKQTPTCTCPHAIKGNMCKHHAYVMVRVLKVPEPLQYQLALLKSELRDIFSRAPPIPSPESQTDDGKRKPLEDDCPICCEEFQPDKEEIVYCKGACGNNIHKGCFEQWASAKKGIDGGVTCPFCRTPWVGDEESLKQIAKTGKVNADGYVNVASELGLTGRRDYSTYHSFWVRDQRRNG</sequence>
<reference evidence="4" key="1">
    <citation type="journal article" date="2020" name="Stud. Mycol.">
        <title>101 Dothideomycetes genomes: a test case for predicting lifestyles and emergence of pathogens.</title>
        <authorList>
            <person name="Haridas S."/>
            <person name="Albert R."/>
            <person name="Binder M."/>
            <person name="Bloem J."/>
            <person name="Labutti K."/>
            <person name="Salamov A."/>
            <person name="Andreopoulos B."/>
            <person name="Baker S."/>
            <person name="Barry K."/>
            <person name="Bills G."/>
            <person name="Bluhm B."/>
            <person name="Cannon C."/>
            <person name="Castanera R."/>
            <person name="Culley D."/>
            <person name="Daum C."/>
            <person name="Ezra D."/>
            <person name="Gonzalez J."/>
            <person name="Henrissat B."/>
            <person name="Kuo A."/>
            <person name="Liang C."/>
            <person name="Lipzen A."/>
            <person name="Lutzoni F."/>
            <person name="Magnuson J."/>
            <person name="Mondo S."/>
            <person name="Nolan M."/>
            <person name="Ohm R."/>
            <person name="Pangilinan J."/>
            <person name="Park H.-J."/>
            <person name="Ramirez L."/>
            <person name="Alfaro M."/>
            <person name="Sun H."/>
            <person name="Tritt A."/>
            <person name="Yoshinaga Y."/>
            <person name="Zwiers L.-H."/>
            <person name="Turgeon B."/>
            <person name="Goodwin S."/>
            <person name="Spatafora J."/>
            <person name="Crous P."/>
            <person name="Grigoriev I."/>
        </authorList>
    </citation>
    <scope>NUCLEOTIDE SEQUENCE</scope>
    <source>
        <strain evidence="4">CBS 101060</strain>
    </source>
</reference>
<feature type="domain" description="SWIM-type" evidence="3">
    <location>
        <begin position="68"/>
        <end position="100"/>
    </location>
</feature>
<dbReference type="PROSITE" id="PS50089">
    <property type="entry name" value="ZF_RING_2"/>
    <property type="match status" value="1"/>
</dbReference>
<dbReference type="GO" id="GO:0008270">
    <property type="term" value="F:zinc ion binding"/>
    <property type="evidence" value="ECO:0007669"/>
    <property type="project" value="UniProtKB-KW"/>
</dbReference>
<dbReference type="Pfam" id="PF13639">
    <property type="entry name" value="zf-RING_2"/>
    <property type="match status" value="1"/>
</dbReference>
<dbReference type="InterPro" id="IPR001841">
    <property type="entry name" value="Znf_RING"/>
</dbReference>
<feature type="non-terminal residue" evidence="4">
    <location>
        <position position="1"/>
    </location>
</feature>
<name>A0A9P4SE81_9PEZI</name>
<protein>
    <submittedName>
        <fullName evidence="4">Uncharacterized protein</fullName>
    </submittedName>
</protein>
<dbReference type="Proteomes" id="UP000799429">
    <property type="component" value="Unassembled WGS sequence"/>
</dbReference>
<accession>A0A9P4SE81</accession>
<dbReference type="CDD" id="cd16494">
    <property type="entry name" value="RING-CH-C4HC3_ZSWM2"/>
    <property type="match status" value="1"/>
</dbReference>
<organism evidence="4 5">
    <name type="scientific">Patellaria atrata CBS 101060</name>
    <dbReference type="NCBI Taxonomy" id="1346257"/>
    <lineage>
        <taxon>Eukaryota</taxon>
        <taxon>Fungi</taxon>
        <taxon>Dikarya</taxon>
        <taxon>Ascomycota</taxon>
        <taxon>Pezizomycotina</taxon>
        <taxon>Dothideomycetes</taxon>
        <taxon>Dothideomycetes incertae sedis</taxon>
        <taxon>Patellariales</taxon>
        <taxon>Patellariaceae</taxon>
        <taxon>Patellaria</taxon>
    </lineage>
</organism>
<evidence type="ECO:0000259" key="3">
    <source>
        <dbReference type="PROSITE" id="PS50966"/>
    </source>
</evidence>
<comment type="caution">
    <text evidence="4">The sequence shown here is derived from an EMBL/GenBank/DDBJ whole genome shotgun (WGS) entry which is preliminary data.</text>
</comment>
<dbReference type="InterPro" id="IPR007527">
    <property type="entry name" value="Znf_SWIM"/>
</dbReference>
<evidence type="ECO:0000313" key="5">
    <source>
        <dbReference type="Proteomes" id="UP000799429"/>
    </source>
</evidence>
<dbReference type="PANTHER" id="PTHR21540:SF0">
    <property type="entry name" value="PHD FAMILY PROTEIN"/>
    <property type="match status" value="1"/>
</dbReference>
<proteinExistence type="predicted"/>
<evidence type="ECO:0000256" key="1">
    <source>
        <dbReference type="PROSITE-ProRule" id="PRU00175"/>
    </source>
</evidence>
<evidence type="ECO:0000259" key="2">
    <source>
        <dbReference type="PROSITE" id="PS50089"/>
    </source>
</evidence>
<dbReference type="InterPro" id="IPR039903">
    <property type="entry name" value="Zswim2"/>
</dbReference>
<keyword evidence="1" id="KW-0479">Metal-binding</keyword>
<keyword evidence="5" id="KW-1185">Reference proteome</keyword>
<evidence type="ECO:0000313" key="4">
    <source>
        <dbReference type="EMBL" id="KAF2840819.1"/>
    </source>
</evidence>
<dbReference type="EMBL" id="MU006092">
    <property type="protein sequence ID" value="KAF2840819.1"/>
    <property type="molecule type" value="Genomic_DNA"/>
</dbReference>
<dbReference type="GO" id="GO:0061630">
    <property type="term" value="F:ubiquitin protein ligase activity"/>
    <property type="evidence" value="ECO:0007669"/>
    <property type="project" value="InterPro"/>
</dbReference>
<gene>
    <name evidence="4" type="ORF">M501DRAFT_917550</name>
</gene>
<feature type="domain" description="RING-type" evidence="2">
    <location>
        <begin position="146"/>
        <end position="196"/>
    </location>
</feature>
<dbReference type="PROSITE" id="PS50966">
    <property type="entry name" value="ZF_SWIM"/>
    <property type="match status" value="1"/>
</dbReference>
<dbReference type="PANTHER" id="PTHR21540">
    <property type="entry name" value="RING FINGER AND SWIM DOMAIN-CONTAINING PROTEIN 2"/>
    <property type="match status" value="1"/>
</dbReference>
<dbReference type="OrthoDB" id="2122982at2759"/>
<keyword evidence="1" id="KW-0862">Zinc</keyword>
<feature type="non-terminal residue" evidence="4">
    <location>
        <position position="250"/>
    </location>
</feature>
<dbReference type="AlphaFoldDB" id="A0A9P4SE81"/>
<keyword evidence="1" id="KW-0863">Zinc-finger</keyword>
<dbReference type="Gene3D" id="3.30.40.10">
    <property type="entry name" value="Zinc/RING finger domain, C3HC4 (zinc finger)"/>
    <property type="match status" value="1"/>
</dbReference>
<dbReference type="InterPro" id="IPR013083">
    <property type="entry name" value="Znf_RING/FYVE/PHD"/>
</dbReference>
<dbReference type="SUPFAM" id="SSF57850">
    <property type="entry name" value="RING/U-box"/>
    <property type="match status" value="1"/>
</dbReference>